<sequence length="382" mass="42831">MSVSSSLLRTSLRCSRSFARAGSPLKCLSPRIRKLTTHRGNINLDNQQSPLSQSLDTGRTRSSARPESVGPFQLGISQQALRNGEKAKKWSELSTGGKVVRTASQTKNLAVILVGASLASLLIYTITSEMYSSNSPTNLFKDACERIKRNPRACHNTSEVHKYLNGPLTFYNNPPSLVRPRHRNRHVTSQIFVDAHGHEHMIMTFYIQGRPEGAAPLPSEVGYYEAFSHWMQEKAAHLPELSLDEAIAWTKDRAESLWEQSKQTFKYLSGAPVSAPPLPSPAEREKQAEKREQEKTWSITGMFSSLKGSRGSDSFTSSKVDNRTFTEGEVHADLVRNSDGYFVFRYLLVDIPNSRDTNPVRVFVERGPGVRDNEPVMRWIAH</sequence>
<keyword evidence="9" id="KW-0811">Translocation</keyword>
<evidence type="ECO:0000256" key="5">
    <source>
        <dbReference type="ARBA" id="ARBA00022946"/>
    </source>
</evidence>
<comment type="subcellular location">
    <subcellularLocation>
        <location evidence="9">Mitochondrion inner membrane</location>
        <topology evidence="9">Single-pass membrane protein</topology>
    </subcellularLocation>
    <subcellularLocation>
        <location evidence="1">Mitochondrion membrane</location>
        <topology evidence="1">Single-pass membrane protein</topology>
    </subcellularLocation>
</comment>
<evidence type="ECO:0000256" key="6">
    <source>
        <dbReference type="ARBA" id="ARBA00022989"/>
    </source>
</evidence>
<dbReference type="InterPro" id="IPR013261">
    <property type="entry name" value="Tim21"/>
</dbReference>
<dbReference type="EMBL" id="JANIEX010000018">
    <property type="protein sequence ID" value="KAJ3576127.1"/>
    <property type="molecule type" value="Genomic_DNA"/>
</dbReference>
<dbReference type="Proteomes" id="UP001213000">
    <property type="component" value="Unassembled WGS sequence"/>
</dbReference>
<evidence type="ECO:0000313" key="11">
    <source>
        <dbReference type="EMBL" id="KAJ3576127.1"/>
    </source>
</evidence>
<dbReference type="PANTHER" id="PTHR13032">
    <property type="entry name" value="MITOCHONDRIAL IMPORT INNER MEMBRANE TRANSLOCASE SUBUNIT TIM21"/>
    <property type="match status" value="1"/>
</dbReference>
<dbReference type="Gene3D" id="3.10.450.320">
    <property type="entry name" value="Mitochondrial import inner membrane translocase subunit Tim21"/>
    <property type="match status" value="1"/>
</dbReference>
<keyword evidence="5" id="KW-0809">Transit peptide</keyword>
<keyword evidence="4 9" id="KW-0812">Transmembrane</keyword>
<evidence type="ECO:0000256" key="1">
    <source>
        <dbReference type="ARBA" id="ARBA00004304"/>
    </source>
</evidence>
<dbReference type="GO" id="GO:0005744">
    <property type="term" value="C:TIM23 mitochondrial import inner membrane translocase complex"/>
    <property type="evidence" value="ECO:0007669"/>
    <property type="project" value="UniProtKB-UniRule"/>
</dbReference>
<keyword evidence="9" id="KW-0813">Transport</keyword>
<gene>
    <name evidence="11" type="ORF">NP233_g627</name>
</gene>
<keyword evidence="8 9" id="KW-0472">Membrane</keyword>
<dbReference type="Pfam" id="PF08294">
    <property type="entry name" value="TIM21"/>
    <property type="match status" value="1"/>
</dbReference>
<keyword evidence="6 9" id="KW-1133">Transmembrane helix</keyword>
<evidence type="ECO:0000256" key="7">
    <source>
        <dbReference type="ARBA" id="ARBA00023128"/>
    </source>
</evidence>
<dbReference type="GO" id="GO:0030150">
    <property type="term" value="P:protein import into mitochondrial matrix"/>
    <property type="evidence" value="ECO:0007669"/>
    <property type="project" value="UniProtKB-UniRule"/>
</dbReference>
<protein>
    <recommendedName>
        <fullName evidence="3 9">Mitochondrial import inner membrane translocase subunit Tim21</fullName>
    </recommendedName>
</protein>
<keyword evidence="9" id="KW-0653">Protein transport</keyword>
<feature type="compositionally biased region" description="Polar residues" evidence="10">
    <location>
        <begin position="38"/>
        <end position="65"/>
    </location>
</feature>
<feature type="region of interest" description="Disordered" evidence="10">
    <location>
        <begin position="38"/>
        <end position="70"/>
    </location>
</feature>
<accession>A0AAD5W1G3</accession>
<dbReference type="PANTHER" id="PTHR13032:SF6">
    <property type="entry name" value="MITOCHONDRIAL IMPORT INNER MEMBRANE TRANSLOCASE SUBUNIT TIM21"/>
    <property type="match status" value="1"/>
</dbReference>
<evidence type="ECO:0000256" key="3">
    <source>
        <dbReference type="ARBA" id="ARBA00020726"/>
    </source>
</evidence>
<evidence type="ECO:0000256" key="9">
    <source>
        <dbReference type="RuleBase" id="RU367142"/>
    </source>
</evidence>
<comment type="subunit">
    <text evidence="9">Component of the TIM23 complex.</text>
</comment>
<evidence type="ECO:0000256" key="4">
    <source>
        <dbReference type="ARBA" id="ARBA00022692"/>
    </source>
</evidence>
<evidence type="ECO:0000256" key="2">
    <source>
        <dbReference type="ARBA" id="ARBA00010867"/>
    </source>
</evidence>
<comment type="function">
    <text evidence="9">Essential component of the TIM23 complex, a complex that mediates the translocation of transit peptide-containing proteins across the mitochondrial inner membrane.</text>
</comment>
<keyword evidence="12" id="KW-1185">Reference proteome</keyword>
<evidence type="ECO:0000256" key="10">
    <source>
        <dbReference type="SAM" id="MobiDB-lite"/>
    </source>
</evidence>
<name>A0AAD5W1G3_9AGAR</name>
<feature type="compositionally biased region" description="Basic and acidic residues" evidence="10">
    <location>
        <begin position="282"/>
        <end position="294"/>
    </location>
</feature>
<evidence type="ECO:0000313" key="12">
    <source>
        <dbReference type="Proteomes" id="UP001213000"/>
    </source>
</evidence>
<proteinExistence type="inferred from homology"/>
<comment type="similarity">
    <text evidence="2 9">Belongs to the TIM21 family.</text>
</comment>
<keyword evidence="9" id="KW-0999">Mitochondrion inner membrane</keyword>
<evidence type="ECO:0000256" key="8">
    <source>
        <dbReference type="ARBA" id="ARBA00023136"/>
    </source>
</evidence>
<organism evidence="11 12">
    <name type="scientific">Leucocoprinus birnbaumii</name>
    <dbReference type="NCBI Taxonomy" id="56174"/>
    <lineage>
        <taxon>Eukaryota</taxon>
        <taxon>Fungi</taxon>
        <taxon>Dikarya</taxon>
        <taxon>Basidiomycota</taxon>
        <taxon>Agaricomycotina</taxon>
        <taxon>Agaricomycetes</taxon>
        <taxon>Agaricomycetidae</taxon>
        <taxon>Agaricales</taxon>
        <taxon>Agaricineae</taxon>
        <taxon>Agaricaceae</taxon>
        <taxon>Leucocoprinus</taxon>
    </lineage>
</organism>
<dbReference type="AlphaFoldDB" id="A0AAD5W1G3"/>
<keyword evidence="7 9" id="KW-0496">Mitochondrion</keyword>
<feature type="transmembrane region" description="Helical" evidence="9">
    <location>
        <begin position="108"/>
        <end position="126"/>
    </location>
</feature>
<comment type="caution">
    <text evidence="11">The sequence shown here is derived from an EMBL/GenBank/DDBJ whole genome shotgun (WGS) entry which is preliminary data.</text>
</comment>
<reference evidence="11" key="1">
    <citation type="submission" date="2022-07" db="EMBL/GenBank/DDBJ databases">
        <title>Genome Sequence of Leucocoprinus birnbaumii.</title>
        <authorList>
            <person name="Buettner E."/>
        </authorList>
    </citation>
    <scope>NUCLEOTIDE SEQUENCE</scope>
    <source>
        <strain evidence="11">VT141</strain>
    </source>
</reference>
<dbReference type="InterPro" id="IPR038552">
    <property type="entry name" value="Tim21_IMS_sf"/>
</dbReference>
<feature type="region of interest" description="Disordered" evidence="10">
    <location>
        <begin position="269"/>
        <end position="294"/>
    </location>
</feature>